<evidence type="ECO:0000256" key="14">
    <source>
        <dbReference type="ARBA" id="ARBA00048359"/>
    </source>
</evidence>
<feature type="domain" description="Methionyl/Valyl/Leucyl/Isoleucyl-tRNA synthetase anticodon-binding" evidence="17">
    <location>
        <begin position="906"/>
        <end position="1053"/>
    </location>
</feature>
<evidence type="ECO:0000256" key="1">
    <source>
        <dbReference type="ARBA" id="ARBA00001947"/>
    </source>
</evidence>
<dbReference type="FunFam" id="3.40.50.620:FF:000063">
    <property type="entry name" value="Isoleucine--tRNA ligase"/>
    <property type="match status" value="1"/>
</dbReference>
<comment type="cofactor">
    <cofactor evidence="1 15">
        <name>Zn(2+)</name>
        <dbReference type="ChEBI" id="CHEBI:29105"/>
    </cofactor>
</comment>
<evidence type="ECO:0000256" key="11">
    <source>
        <dbReference type="ARBA" id="ARBA00022917"/>
    </source>
</evidence>
<dbReference type="InterPro" id="IPR009080">
    <property type="entry name" value="tRNAsynth_Ia_anticodon-bd"/>
</dbReference>
<dbReference type="SUPFAM" id="SSF47323">
    <property type="entry name" value="Anticodon-binding domain of a subclass of class I aminoacyl-tRNA synthetases"/>
    <property type="match status" value="1"/>
</dbReference>
<dbReference type="InterPro" id="IPR002301">
    <property type="entry name" value="Ile-tRNA-ligase"/>
</dbReference>
<dbReference type="SUPFAM" id="SSF52374">
    <property type="entry name" value="Nucleotidylyl transferase"/>
    <property type="match status" value="1"/>
</dbReference>
<keyword evidence="12 15" id="KW-0030">Aminoacyl-tRNA synthetase</keyword>
<dbReference type="SMART" id="SM00855">
    <property type="entry name" value="PGAM"/>
    <property type="match status" value="1"/>
</dbReference>
<gene>
    <name evidence="15" type="primary">ileS</name>
    <name evidence="18" type="ORF">COV01_00985</name>
</gene>
<dbReference type="GO" id="GO:0005737">
    <property type="term" value="C:cytoplasm"/>
    <property type="evidence" value="ECO:0007669"/>
    <property type="project" value="UniProtKB-SubCell"/>
</dbReference>
<dbReference type="Pfam" id="PF19302">
    <property type="entry name" value="DUF5915"/>
    <property type="match status" value="1"/>
</dbReference>
<dbReference type="GO" id="GO:0000049">
    <property type="term" value="F:tRNA binding"/>
    <property type="evidence" value="ECO:0007669"/>
    <property type="project" value="InterPro"/>
</dbReference>
<dbReference type="Gene3D" id="3.90.740.10">
    <property type="entry name" value="Valyl/Leucyl/Isoleucyl-tRNA synthetase, editing domain"/>
    <property type="match status" value="1"/>
</dbReference>
<comment type="subunit">
    <text evidence="4 15">Monomer.</text>
</comment>
<dbReference type="SUPFAM" id="SSF53254">
    <property type="entry name" value="Phosphoglycerate mutase-like"/>
    <property type="match status" value="1"/>
</dbReference>
<comment type="catalytic activity">
    <reaction evidence="14 15">
        <text>tRNA(Ile) + L-isoleucine + ATP = L-isoleucyl-tRNA(Ile) + AMP + diphosphate</text>
        <dbReference type="Rhea" id="RHEA:11060"/>
        <dbReference type="Rhea" id="RHEA-COMP:9666"/>
        <dbReference type="Rhea" id="RHEA-COMP:9695"/>
        <dbReference type="ChEBI" id="CHEBI:30616"/>
        <dbReference type="ChEBI" id="CHEBI:33019"/>
        <dbReference type="ChEBI" id="CHEBI:58045"/>
        <dbReference type="ChEBI" id="CHEBI:78442"/>
        <dbReference type="ChEBI" id="CHEBI:78528"/>
        <dbReference type="ChEBI" id="CHEBI:456215"/>
        <dbReference type="EC" id="6.1.1.5"/>
    </reaction>
</comment>
<evidence type="ECO:0000256" key="10">
    <source>
        <dbReference type="ARBA" id="ARBA00022840"/>
    </source>
</evidence>
<dbReference type="Pfam" id="PF00133">
    <property type="entry name" value="tRNA-synt_1"/>
    <property type="match status" value="2"/>
</dbReference>
<dbReference type="InterPro" id="IPR013078">
    <property type="entry name" value="His_Pase_superF_clade-1"/>
</dbReference>
<evidence type="ECO:0000259" key="17">
    <source>
        <dbReference type="Pfam" id="PF08264"/>
    </source>
</evidence>
<keyword evidence="6 15" id="KW-0436">Ligase</keyword>
<comment type="similarity">
    <text evidence="3 15">Belongs to the class-I aminoacyl-tRNA synthetase family. IleS type 2 subfamily.</text>
</comment>
<dbReference type="GO" id="GO:0004822">
    <property type="term" value="F:isoleucine-tRNA ligase activity"/>
    <property type="evidence" value="ECO:0007669"/>
    <property type="project" value="UniProtKB-UniRule"/>
</dbReference>
<dbReference type="AlphaFoldDB" id="A0A2M8LD99"/>
<dbReference type="GO" id="GO:0008270">
    <property type="term" value="F:zinc ion binding"/>
    <property type="evidence" value="ECO:0007669"/>
    <property type="project" value="UniProtKB-UniRule"/>
</dbReference>
<dbReference type="EMBL" id="PFEQ01000001">
    <property type="protein sequence ID" value="PJE74590.1"/>
    <property type="molecule type" value="Genomic_DNA"/>
</dbReference>
<dbReference type="Pfam" id="PF08264">
    <property type="entry name" value="Anticodon_1"/>
    <property type="match status" value="1"/>
</dbReference>
<comment type="domain">
    <text evidence="15">IleRS has two distinct active sites: one for aminoacylation and one for editing. The misactivated valine is translocated from the active site to the editing site, which sterically excludes the correctly activated isoleucine. The single editing site contains two valyl binding pockets, one specific for each substrate (Val-AMP or Val-tRNA(Ile)).</text>
</comment>
<keyword evidence="7 15" id="KW-0479">Metal-binding</keyword>
<feature type="short sequence motif" description="'KMSKS' region" evidence="15">
    <location>
        <begin position="824"/>
        <end position="828"/>
    </location>
</feature>
<proteinExistence type="inferred from homology"/>
<comment type="function">
    <text evidence="13 15">Catalyzes the attachment of isoleucine to tRNA(Ile). As IleRS can inadvertently accommodate and process structurally similar amino acids such as valine, to avoid such errors it has two additional distinct tRNA(Ile)-dependent editing activities. One activity is designated as 'pretransfer' editing and involves the hydrolysis of activated Val-AMP. The other activity is designated 'posttransfer' editing and involves deacylation of mischarged Val-tRNA(Ile).</text>
</comment>
<evidence type="ECO:0000256" key="8">
    <source>
        <dbReference type="ARBA" id="ARBA00022741"/>
    </source>
</evidence>
<dbReference type="InterPro" id="IPR023586">
    <property type="entry name" value="Ile-tRNA-ligase_type2"/>
</dbReference>
<dbReference type="PROSITE" id="PS00178">
    <property type="entry name" value="AA_TRNA_LIGASE_I"/>
    <property type="match status" value="1"/>
</dbReference>
<comment type="caution">
    <text evidence="18">The sequence shown here is derived from an EMBL/GenBank/DDBJ whole genome shotgun (WGS) entry which is preliminary data.</text>
</comment>
<dbReference type="InterPro" id="IPR033709">
    <property type="entry name" value="Anticodon_Ile_ABEc"/>
</dbReference>
<dbReference type="GO" id="GO:0006428">
    <property type="term" value="P:isoleucyl-tRNA aminoacylation"/>
    <property type="evidence" value="ECO:0007669"/>
    <property type="project" value="UniProtKB-UniRule"/>
</dbReference>
<dbReference type="Proteomes" id="UP000228700">
    <property type="component" value="Unassembled WGS sequence"/>
</dbReference>
<dbReference type="GO" id="GO:0002161">
    <property type="term" value="F:aminoacyl-tRNA deacylase activity"/>
    <property type="evidence" value="ECO:0007669"/>
    <property type="project" value="InterPro"/>
</dbReference>
<dbReference type="CDD" id="cd07961">
    <property type="entry name" value="Anticodon_Ia_Ile_ABEc"/>
    <property type="match status" value="1"/>
</dbReference>
<dbReference type="InterPro" id="IPR029033">
    <property type="entry name" value="His_PPase_superfam"/>
</dbReference>
<dbReference type="InterPro" id="IPR014729">
    <property type="entry name" value="Rossmann-like_a/b/a_fold"/>
</dbReference>
<dbReference type="PANTHER" id="PTHR42780:SF1">
    <property type="entry name" value="ISOLEUCINE--TRNA LIGASE, CYTOPLASMIC"/>
    <property type="match status" value="1"/>
</dbReference>
<dbReference type="PRINTS" id="PR00984">
    <property type="entry name" value="TRNASYNTHILE"/>
</dbReference>
<evidence type="ECO:0000256" key="4">
    <source>
        <dbReference type="ARBA" id="ARBA00011245"/>
    </source>
</evidence>
<dbReference type="InterPro" id="IPR001412">
    <property type="entry name" value="aa-tRNA-synth_I_CS"/>
</dbReference>
<dbReference type="Gene3D" id="3.40.50.620">
    <property type="entry name" value="HUPs"/>
    <property type="match status" value="2"/>
</dbReference>
<keyword evidence="10 15" id="KW-0067">ATP-binding</keyword>
<feature type="domain" description="Aminoacyl-tRNA synthetase class Ia" evidence="16">
    <location>
        <begin position="38"/>
        <end position="515"/>
    </location>
</feature>
<evidence type="ECO:0000256" key="12">
    <source>
        <dbReference type="ARBA" id="ARBA00023146"/>
    </source>
</evidence>
<evidence type="ECO:0000256" key="13">
    <source>
        <dbReference type="ARBA" id="ARBA00025217"/>
    </source>
</evidence>
<keyword evidence="8 15" id="KW-0547">Nucleotide-binding</keyword>
<evidence type="ECO:0000256" key="5">
    <source>
        <dbReference type="ARBA" id="ARBA00022490"/>
    </source>
</evidence>
<dbReference type="EC" id="6.1.1.5" evidence="15"/>
<evidence type="ECO:0000259" key="16">
    <source>
        <dbReference type="Pfam" id="PF00133"/>
    </source>
</evidence>
<dbReference type="InterPro" id="IPR002300">
    <property type="entry name" value="aa-tRNA-synth_Ia"/>
</dbReference>
<keyword evidence="11 15" id="KW-0648">Protein biosynthesis</keyword>
<evidence type="ECO:0000256" key="15">
    <source>
        <dbReference type="HAMAP-Rule" id="MF_02003"/>
    </source>
</evidence>
<dbReference type="CDD" id="cd07067">
    <property type="entry name" value="HP_PGM_like"/>
    <property type="match status" value="1"/>
</dbReference>
<dbReference type="Gene3D" id="3.40.50.1240">
    <property type="entry name" value="Phosphoglycerate mutase-like"/>
    <property type="match status" value="1"/>
</dbReference>
<keyword evidence="5 15" id="KW-0963">Cytoplasm</keyword>
<dbReference type="GO" id="GO:0005524">
    <property type="term" value="F:ATP binding"/>
    <property type="evidence" value="ECO:0007669"/>
    <property type="project" value="UniProtKB-UniRule"/>
</dbReference>
<dbReference type="HAMAP" id="MF_02003">
    <property type="entry name" value="Ile_tRNA_synth_type2"/>
    <property type="match status" value="1"/>
</dbReference>
<evidence type="ECO:0000313" key="19">
    <source>
        <dbReference type="Proteomes" id="UP000228700"/>
    </source>
</evidence>
<organism evidence="18 19">
    <name type="scientific">Candidatus Taylorbacteria bacterium CG10_big_fil_rev_8_21_14_0_10_41_48</name>
    <dbReference type="NCBI Taxonomy" id="1975024"/>
    <lineage>
        <taxon>Bacteria</taxon>
        <taxon>Candidatus Tayloriibacteriota</taxon>
    </lineage>
</organism>
<evidence type="ECO:0000256" key="7">
    <source>
        <dbReference type="ARBA" id="ARBA00022723"/>
    </source>
</evidence>
<keyword evidence="9 15" id="KW-0862">Zinc</keyword>
<dbReference type="SUPFAM" id="SSF50677">
    <property type="entry name" value="ValRS/IleRS/LeuRS editing domain"/>
    <property type="match status" value="1"/>
</dbReference>
<dbReference type="Pfam" id="PF00300">
    <property type="entry name" value="His_Phos_1"/>
    <property type="match status" value="1"/>
</dbReference>
<evidence type="ECO:0000313" key="18">
    <source>
        <dbReference type="EMBL" id="PJE74590.1"/>
    </source>
</evidence>
<dbReference type="InterPro" id="IPR009008">
    <property type="entry name" value="Val/Leu/Ile-tRNA-synth_edit"/>
</dbReference>
<sequence length="1179" mass="135274">MLFFIFEKKPKGARIQSIMAEKGEIKPKSKLVENEEKTLSFWNKERIFEKSLTQTAKGKEFVFYDGPPFANGTPHYGHLLASFIKDVIPRYKTMQGYHVSRRWGWDCHGLPVENLVEKELDLKTKKDIEEYGLGRFNEVARESVLRYAKEWREQIPRIGRWVDMENDYRTMDSGFTESVWWVFKTLYDKGLIYEGFKSMHICPHCETTLSNFEINQGYKDITDISVYVKFELVDEPGTYMLAWTTTPWTLPGNVALAINPDITYSIVEVDGARLIIAKDLISPTVFGDKIFKPISEVSGTSLVGKRYKPLYTYYDNDGTKNRVNGWKVYPAAFVTTTDGTGIVHIAPAFGEDDMNLGKEKELPFIQHVGMDGRMKPEVRDFAGLEVKPKDDVQRTDVEVIKNLAHNGVLFEKKKIIHSYPHCWRCETPLLNYAASSWFVKVTDFKDRLVSANKKVSWVPSDIRDGRFGKWLEGARDWAISRSRYWGAPLPVWRGVDTGKIYVTGSVTELKKIVKRRGNTYTLMRHGESESNVLGISNSQDRDKYHLTPKGIKEVEDRAHEFIKSGIDVIVASDFMRTKETARIVARILGMSESEIVYHNQLREFDVGSEREGKSWRETEKHVISGKTYPDMETPADVKKRAFKALYDIDTRYEGKRILIISHGALLNMIYSGIEKEASLDTVFHDSRRHFQKTAEVQCVDFVPLPHDADFNVDIHRPFIDKLECVAPDGEALMRVPEVFDCWFESGSMPYGEACYTGEPQIHFNPKKSFFKKKVGFPADFIAEGLDQTRGWFYSMMVLGVALFNESPFKNVIVNGIILAENGEKMSKRLKNYPDPMDVISTYGADSLRYYLLSSPVVGAQDLKFSEKGVDEISKKLLLRLDNVLSFYELYRDDASSDVKHSTHILDRWIVARLRETSWEVTTSLENYTLDKATRPLMAFVDDLSNWYVRRSRDRFKSDDTEDRLSALSTTRYILSEFAKISAPILPFYAEYLWSKTRLAVDVESVHLAKWPSTSILSKLDSKLVFEMNDIRRIISIGLEQRAKSNVKVRQPLAKATLKKIFDSEYLDVAKDELNVKLVASNPTISLGIEIDTVITPELREEGIVRDIIRAIQDMRKKEGLTVGDKVELVIDSDEKGKELVHKYLSDIRRVTLITGVSYDHIAGEKMVFEEYSFGFGFKK</sequence>
<accession>A0A2M8LD99</accession>
<evidence type="ECO:0000256" key="2">
    <source>
        <dbReference type="ARBA" id="ARBA00004496"/>
    </source>
</evidence>
<dbReference type="InterPro" id="IPR013155">
    <property type="entry name" value="M/V/L/I-tRNA-synth_anticd-bd"/>
</dbReference>
<dbReference type="Gene3D" id="1.10.730.10">
    <property type="entry name" value="Isoleucyl-tRNA Synthetase, Domain 1"/>
    <property type="match status" value="1"/>
</dbReference>
<reference evidence="19" key="1">
    <citation type="submission" date="2017-09" db="EMBL/GenBank/DDBJ databases">
        <title>Depth-based differentiation of microbial function through sediment-hosted aquifers and enrichment of novel symbionts in the deep terrestrial subsurface.</title>
        <authorList>
            <person name="Probst A.J."/>
            <person name="Ladd B."/>
            <person name="Jarett J.K."/>
            <person name="Geller-Mcgrath D.E."/>
            <person name="Sieber C.M.K."/>
            <person name="Emerson J.B."/>
            <person name="Anantharaman K."/>
            <person name="Thomas B.C."/>
            <person name="Malmstrom R."/>
            <person name="Stieglmeier M."/>
            <person name="Klingl A."/>
            <person name="Woyke T."/>
            <person name="Ryan C.M."/>
            <person name="Banfield J.F."/>
        </authorList>
    </citation>
    <scope>NUCLEOTIDE SEQUENCE [LARGE SCALE GENOMIC DNA]</scope>
</reference>
<feature type="binding site" evidence="15">
    <location>
        <position position="827"/>
    </location>
    <ligand>
        <name>ATP</name>
        <dbReference type="ChEBI" id="CHEBI:30616"/>
    </ligand>
</feature>
<name>A0A2M8LD99_9BACT</name>
<comment type="subcellular location">
    <subcellularLocation>
        <location evidence="2 15">Cytoplasm</location>
    </subcellularLocation>
</comment>
<feature type="domain" description="Aminoacyl-tRNA synthetase class Ia" evidence="16">
    <location>
        <begin position="711"/>
        <end position="861"/>
    </location>
</feature>
<feature type="short sequence motif" description="'HIGH' region" evidence="15">
    <location>
        <begin position="68"/>
        <end position="78"/>
    </location>
</feature>
<evidence type="ECO:0000256" key="6">
    <source>
        <dbReference type="ARBA" id="ARBA00022598"/>
    </source>
</evidence>
<evidence type="ECO:0000256" key="9">
    <source>
        <dbReference type="ARBA" id="ARBA00022833"/>
    </source>
</evidence>
<protein>
    <recommendedName>
        <fullName evidence="15">Isoleucine--tRNA ligase</fullName>
        <ecNumber evidence="15">6.1.1.5</ecNumber>
    </recommendedName>
    <alternativeName>
        <fullName evidence="15">Isoleucyl-tRNA synthetase</fullName>
        <shortName evidence="15">IleRS</shortName>
    </alternativeName>
</protein>
<dbReference type="PANTHER" id="PTHR42780">
    <property type="entry name" value="SOLEUCYL-TRNA SYNTHETASE"/>
    <property type="match status" value="1"/>
</dbReference>
<evidence type="ECO:0000256" key="3">
    <source>
        <dbReference type="ARBA" id="ARBA00007078"/>
    </source>
</evidence>